<dbReference type="SMART" id="SM00065">
    <property type="entry name" value="GAF"/>
    <property type="match status" value="1"/>
</dbReference>
<dbReference type="InterPro" id="IPR000014">
    <property type="entry name" value="PAS"/>
</dbReference>
<dbReference type="Pfam" id="PF00512">
    <property type="entry name" value="HisKA"/>
    <property type="match status" value="1"/>
</dbReference>
<dbReference type="Gene3D" id="3.30.565.10">
    <property type="entry name" value="Histidine kinase-like ATPase, C-terminal domain"/>
    <property type="match status" value="1"/>
</dbReference>
<dbReference type="SMART" id="SM00388">
    <property type="entry name" value="HisKA"/>
    <property type="match status" value="1"/>
</dbReference>
<gene>
    <name evidence="9" type="ORF">GM921_09510</name>
</gene>
<dbReference type="Gene3D" id="3.30.450.20">
    <property type="entry name" value="PAS domain"/>
    <property type="match status" value="1"/>
</dbReference>
<keyword evidence="4" id="KW-0808">Transferase</keyword>
<evidence type="ECO:0000256" key="5">
    <source>
        <dbReference type="ARBA" id="ARBA00022777"/>
    </source>
</evidence>
<sequence length="570" mass="64213">MIENTFGKNIIPANDPQRLVALKRYRIMDSPSEESFDNIVRLCTQIFEVPISLVSLVDAERVFFKANVGMGNAKEANRGKSLCALAVLDPEVTVFEDALKEPCLIANPNVAGEFGLRFYAGAPLTTHDGFLIGTLCVIDKTPRIFSKKERQILAGMAAAIMDQIELRLSALEEIEKHQTKNAIIIEQQEEMRTINEALMATNEELKMSHEEMINSRNSALEVRERLEIALDASKLGSTEVMLSTGVMNSTPQFKANYGYGKDEPFTYPDLFNAILPDHRDRIKNLVKIAIDRNDIYKAEYPVKWRDGSIHWISAHGRPRYDKNGKVDRMVGMTSDITESKLFEQRKDDFLSIASHELKTPVTSLKASLQLLNRIKDNPTSLTHIKLIEQANRSMEKMDVLVSDLLNMNRMAEGQLKLDLETFSIAEMLQQCCNHIRVGGKYELIIEGDSDLKIHADQHRIDQVVVNFVNNAVKYAPKSLTINLKIEKQGSNAKISVTDKGPGISPETLPHLFDRYYRASYESKNYSGLGLGLYICSEIIKRHDGEIGVESQLGKGSTFWFTIPINLQTIE</sequence>
<dbReference type="PROSITE" id="PS50109">
    <property type="entry name" value="HIS_KIN"/>
    <property type="match status" value="1"/>
</dbReference>
<dbReference type="Pfam" id="PF08447">
    <property type="entry name" value="PAS_3"/>
    <property type="match status" value="1"/>
</dbReference>
<accession>A0A923IWY8</accession>
<dbReference type="Gene3D" id="2.10.70.100">
    <property type="match status" value="1"/>
</dbReference>
<dbReference type="InterPro" id="IPR050736">
    <property type="entry name" value="Sensor_HK_Regulatory"/>
</dbReference>
<dbReference type="FunFam" id="3.30.565.10:FF:000006">
    <property type="entry name" value="Sensor histidine kinase WalK"/>
    <property type="match status" value="1"/>
</dbReference>
<protein>
    <recommendedName>
        <fullName evidence="2">histidine kinase</fullName>
        <ecNumber evidence="2">2.7.13.3</ecNumber>
    </recommendedName>
</protein>
<reference evidence="9" key="1">
    <citation type="submission" date="2019-11" db="EMBL/GenBank/DDBJ databases">
        <title>Description of Pedobacter sp. LMG 31464T.</title>
        <authorList>
            <person name="Carlier A."/>
            <person name="Qi S."/>
            <person name="Vandamme P."/>
        </authorList>
    </citation>
    <scope>NUCLEOTIDE SEQUENCE</scope>
    <source>
        <strain evidence="9">LMG 31464</strain>
    </source>
</reference>
<dbReference type="InterPro" id="IPR000700">
    <property type="entry name" value="PAS-assoc_C"/>
</dbReference>
<feature type="domain" description="PAC" evidence="8">
    <location>
        <begin position="296"/>
        <end position="348"/>
    </location>
</feature>
<evidence type="ECO:0000313" key="10">
    <source>
        <dbReference type="Proteomes" id="UP000601055"/>
    </source>
</evidence>
<dbReference type="CDD" id="cd00130">
    <property type="entry name" value="PAS"/>
    <property type="match status" value="1"/>
</dbReference>
<dbReference type="CDD" id="cd00082">
    <property type="entry name" value="HisKA"/>
    <property type="match status" value="1"/>
</dbReference>
<evidence type="ECO:0000256" key="6">
    <source>
        <dbReference type="ARBA" id="ARBA00023012"/>
    </source>
</evidence>
<evidence type="ECO:0000259" key="7">
    <source>
        <dbReference type="PROSITE" id="PS50109"/>
    </source>
</evidence>
<evidence type="ECO:0000256" key="2">
    <source>
        <dbReference type="ARBA" id="ARBA00012438"/>
    </source>
</evidence>
<comment type="catalytic activity">
    <reaction evidence="1">
        <text>ATP + protein L-histidine = ADP + protein N-phospho-L-histidine.</text>
        <dbReference type="EC" id="2.7.13.3"/>
    </reaction>
</comment>
<evidence type="ECO:0000256" key="3">
    <source>
        <dbReference type="ARBA" id="ARBA00022553"/>
    </source>
</evidence>
<dbReference type="InterPro" id="IPR036890">
    <property type="entry name" value="HATPase_C_sf"/>
</dbReference>
<dbReference type="SMART" id="SM00387">
    <property type="entry name" value="HATPase_c"/>
    <property type="match status" value="1"/>
</dbReference>
<dbReference type="InterPro" id="IPR013655">
    <property type="entry name" value="PAS_fold_3"/>
</dbReference>
<keyword evidence="3" id="KW-0597">Phosphoprotein</keyword>
<dbReference type="GO" id="GO:0000155">
    <property type="term" value="F:phosphorelay sensor kinase activity"/>
    <property type="evidence" value="ECO:0007669"/>
    <property type="project" value="InterPro"/>
</dbReference>
<feature type="domain" description="Histidine kinase" evidence="7">
    <location>
        <begin position="352"/>
        <end position="566"/>
    </location>
</feature>
<dbReference type="SUPFAM" id="SSF55874">
    <property type="entry name" value="ATPase domain of HSP90 chaperone/DNA topoisomerase II/histidine kinase"/>
    <property type="match status" value="1"/>
</dbReference>
<dbReference type="SUPFAM" id="SSF55781">
    <property type="entry name" value="GAF domain-like"/>
    <property type="match status" value="1"/>
</dbReference>
<dbReference type="EC" id="2.7.13.3" evidence="2"/>
<dbReference type="PANTHER" id="PTHR43711">
    <property type="entry name" value="TWO-COMPONENT HISTIDINE KINASE"/>
    <property type="match status" value="1"/>
</dbReference>
<dbReference type="PROSITE" id="PS50113">
    <property type="entry name" value="PAC"/>
    <property type="match status" value="1"/>
</dbReference>
<dbReference type="NCBIfam" id="TIGR00229">
    <property type="entry name" value="sensory_box"/>
    <property type="match status" value="1"/>
</dbReference>
<dbReference type="Pfam" id="PF02518">
    <property type="entry name" value="HATPase_c"/>
    <property type="match status" value="1"/>
</dbReference>
<comment type="caution">
    <text evidence="9">The sequence shown here is derived from an EMBL/GenBank/DDBJ whole genome shotgun (WGS) entry which is preliminary data.</text>
</comment>
<dbReference type="InterPro" id="IPR029016">
    <property type="entry name" value="GAF-like_dom_sf"/>
</dbReference>
<organism evidence="9 10">
    <name type="scientific">Pedobacter planticolens</name>
    <dbReference type="NCBI Taxonomy" id="2679964"/>
    <lineage>
        <taxon>Bacteria</taxon>
        <taxon>Pseudomonadati</taxon>
        <taxon>Bacteroidota</taxon>
        <taxon>Sphingobacteriia</taxon>
        <taxon>Sphingobacteriales</taxon>
        <taxon>Sphingobacteriaceae</taxon>
        <taxon>Pedobacter</taxon>
    </lineage>
</organism>
<dbReference type="Pfam" id="PF01590">
    <property type="entry name" value="GAF"/>
    <property type="match status" value="1"/>
</dbReference>
<keyword evidence="5" id="KW-0418">Kinase</keyword>
<evidence type="ECO:0000256" key="1">
    <source>
        <dbReference type="ARBA" id="ARBA00000085"/>
    </source>
</evidence>
<dbReference type="InterPro" id="IPR036097">
    <property type="entry name" value="HisK_dim/P_sf"/>
</dbReference>
<keyword evidence="10" id="KW-1185">Reference proteome</keyword>
<dbReference type="PRINTS" id="PR00344">
    <property type="entry name" value="BCTRLSENSOR"/>
</dbReference>
<dbReference type="InterPro" id="IPR035965">
    <property type="entry name" value="PAS-like_dom_sf"/>
</dbReference>
<evidence type="ECO:0000313" key="9">
    <source>
        <dbReference type="EMBL" id="MBB2145722.1"/>
    </source>
</evidence>
<dbReference type="InterPro" id="IPR003018">
    <property type="entry name" value="GAF"/>
</dbReference>
<proteinExistence type="predicted"/>
<dbReference type="Gene3D" id="1.10.287.130">
    <property type="match status" value="1"/>
</dbReference>
<dbReference type="SUPFAM" id="SSF47384">
    <property type="entry name" value="Homodimeric domain of signal transducing histidine kinase"/>
    <property type="match status" value="1"/>
</dbReference>
<dbReference type="SUPFAM" id="SSF55785">
    <property type="entry name" value="PYP-like sensor domain (PAS domain)"/>
    <property type="match status" value="1"/>
</dbReference>
<keyword evidence="6" id="KW-0902">Two-component regulatory system</keyword>
<dbReference type="Proteomes" id="UP000601055">
    <property type="component" value="Unassembled WGS sequence"/>
</dbReference>
<dbReference type="AlphaFoldDB" id="A0A923IWY8"/>
<dbReference type="InterPro" id="IPR003594">
    <property type="entry name" value="HATPase_dom"/>
</dbReference>
<dbReference type="EMBL" id="WNXD01000002">
    <property type="protein sequence ID" value="MBB2145722.1"/>
    <property type="molecule type" value="Genomic_DNA"/>
</dbReference>
<evidence type="ECO:0000259" key="8">
    <source>
        <dbReference type="PROSITE" id="PS50113"/>
    </source>
</evidence>
<dbReference type="RefSeq" id="WP_182922414.1">
    <property type="nucleotide sequence ID" value="NZ_WNXD01000002.1"/>
</dbReference>
<name>A0A923IWY8_9SPHI</name>
<dbReference type="PANTHER" id="PTHR43711:SF1">
    <property type="entry name" value="HISTIDINE KINASE 1"/>
    <property type="match status" value="1"/>
</dbReference>
<dbReference type="InterPro" id="IPR003661">
    <property type="entry name" value="HisK_dim/P_dom"/>
</dbReference>
<dbReference type="InterPro" id="IPR004358">
    <property type="entry name" value="Sig_transdc_His_kin-like_C"/>
</dbReference>
<dbReference type="Gene3D" id="3.30.450.40">
    <property type="match status" value="1"/>
</dbReference>
<evidence type="ECO:0000256" key="4">
    <source>
        <dbReference type="ARBA" id="ARBA00022679"/>
    </source>
</evidence>
<dbReference type="InterPro" id="IPR005467">
    <property type="entry name" value="His_kinase_dom"/>
</dbReference>